<dbReference type="InterPro" id="IPR007842">
    <property type="entry name" value="HEPN_dom"/>
</dbReference>
<accession>A0A8S3SK06</accession>
<dbReference type="Proteomes" id="UP000683360">
    <property type="component" value="Unassembled WGS sequence"/>
</dbReference>
<organism evidence="3 4">
    <name type="scientific">Mytilus edulis</name>
    <name type="common">Blue mussel</name>
    <dbReference type="NCBI Taxonomy" id="6550"/>
    <lineage>
        <taxon>Eukaryota</taxon>
        <taxon>Metazoa</taxon>
        <taxon>Spiralia</taxon>
        <taxon>Lophotrochozoa</taxon>
        <taxon>Mollusca</taxon>
        <taxon>Bivalvia</taxon>
        <taxon>Autobranchia</taxon>
        <taxon>Pteriomorphia</taxon>
        <taxon>Mytilida</taxon>
        <taxon>Mytiloidea</taxon>
        <taxon>Mytilidae</taxon>
        <taxon>Mytilinae</taxon>
        <taxon>Mytilus</taxon>
    </lineage>
</organism>
<reference evidence="3" key="1">
    <citation type="submission" date="2021-03" db="EMBL/GenBank/DDBJ databases">
        <authorList>
            <person name="Bekaert M."/>
        </authorList>
    </citation>
    <scope>NUCLEOTIDE SEQUENCE</scope>
</reference>
<proteinExistence type="predicted"/>
<feature type="domain" description="HEPN" evidence="2">
    <location>
        <begin position="47"/>
        <end position="167"/>
    </location>
</feature>
<dbReference type="SUPFAM" id="SSF81593">
    <property type="entry name" value="Nucleotidyltransferase substrate binding subunit/domain"/>
    <property type="match status" value="1"/>
</dbReference>
<protein>
    <recommendedName>
        <fullName evidence="2">HEPN domain-containing protein</fullName>
    </recommendedName>
</protein>
<dbReference type="AlphaFoldDB" id="A0A8S3SK06"/>
<gene>
    <name evidence="3" type="ORF">MEDL_31936</name>
</gene>
<dbReference type="Gene3D" id="1.20.120.330">
    <property type="entry name" value="Nucleotidyltransferases domain 2"/>
    <property type="match status" value="1"/>
</dbReference>
<evidence type="ECO:0000313" key="4">
    <source>
        <dbReference type="Proteomes" id="UP000683360"/>
    </source>
</evidence>
<feature type="region of interest" description="Disordered" evidence="1">
    <location>
        <begin position="1"/>
        <end position="21"/>
    </location>
</feature>
<name>A0A8S3SK06_MYTED</name>
<evidence type="ECO:0000313" key="3">
    <source>
        <dbReference type="EMBL" id="CAG2218303.1"/>
    </source>
</evidence>
<dbReference type="EMBL" id="CAJPWZ010001597">
    <property type="protein sequence ID" value="CAG2218303.1"/>
    <property type="molecule type" value="Genomic_DNA"/>
</dbReference>
<dbReference type="Pfam" id="PF05168">
    <property type="entry name" value="HEPN"/>
    <property type="match status" value="1"/>
</dbReference>
<keyword evidence="4" id="KW-1185">Reference proteome</keyword>
<comment type="caution">
    <text evidence="3">The sequence shown here is derived from an EMBL/GenBank/DDBJ whole genome shotgun (WGS) entry which is preliminary data.</text>
</comment>
<sequence>METEDLDSNTFQTGSERDKRVLPDTNEERFVHPPNEKLQNANKEIAWEWFTQAEYDLESGEALLRGINMKPCKGYYAVCSLCREAVEKGVKAVMYATNATVRSTHNFKDNVPKMMIVFLSDCDELSELIGTLEMMRYPCNNLIPGDRYTPNHATKALHLTEKILQHVSKTYL</sequence>
<evidence type="ECO:0000259" key="2">
    <source>
        <dbReference type="Pfam" id="PF05168"/>
    </source>
</evidence>
<evidence type="ECO:0000256" key="1">
    <source>
        <dbReference type="SAM" id="MobiDB-lite"/>
    </source>
</evidence>